<accession>A0A8T0FRM5</accession>
<reference evidence="1" key="2">
    <citation type="submission" date="2020-06" db="EMBL/GenBank/DDBJ databases">
        <authorList>
            <person name="Sheffer M."/>
        </authorList>
    </citation>
    <scope>NUCLEOTIDE SEQUENCE</scope>
</reference>
<name>A0A8T0FRM5_ARGBR</name>
<proteinExistence type="predicted"/>
<evidence type="ECO:0008006" key="3">
    <source>
        <dbReference type="Google" id="ProtNLM"/>
    </source>
</evidence>
<dbReference type="Pfam" id="PF05380">
    <property type="entry name" value="Peptidase_A17"/>
    <property type="match status" value="1"/>
</dbReference>
<dbReference type="Proteomes" id="UP000807504">
    <property type="component" value="Unassembled WGS sequence"/>
</dbReference>
<organism evidence="1 2">
    <name type="scientific">Argiope bruennichi</name>
    <name type="common">Wasp spider</name>
    <name type="synonym">Aranea bruennichi</name>
    <dbReference type="NCBI Taxonomy" id="94029"/>
    <lineage>
        <taxon>Eukaryota</taxon>
        <taxon>Metazoa</taxon>
        <taxon>Ecdysozoa</taxon>
        <taxon>Arthropoda</taxon>
        <taxon>Chelicerata</taxon>
        <taxon>Arachnida</taxon>
        <taxon>Araneae</taxon>
        <taxon>Araneomorphae</taxon>
        <taxon>Entelegynae</taxon>
        <taxon>Araneoidea</taxon>
        <taxon>Araneidae</taxon>
        <taxon>Argiope</taxon>
    </lineage>
</organism>
<dbReference type="EMBL" id="JABXBU010000003">
    <property type="protein sequence ID" value="KAF8793476.1"/>
    <property type="molecule type" value="Genomic_DNA"/>
</dbReference>
<dbReference type="PANTHER" id="PTHR47331">
    <property type="entry name" value="PHD-TYPE DOMAIN-CONTAINING PROTEIN"/>
    <property type="match status" value="1"/>
</dbReference>
<reference evidence="1" key="1">
    <citation type="journal article" date="2020" name="bioRxiv">
        <title>Chromosome-level reference genome of the European wasp spider Argiope bruennichi: a resource for studies on range expansion and evolutionary adaptation.</title>
        <authorList>
            <person name="Sheffer M.M."/>
            <person name="Hoppe A."/>
            <person name="Krehenwinkel H."/>
            <person name="Uhl G."/>
            <person name="Kuss A.W."/>
            <person name="Jensen L."/>
            <person name="Jensen C."/>
            <person name="Gillespie R.G."/>
            <person name="Hoff K.J."/>
            <person name="Prost S."/>
        </authorList>
    </citation>
    <scope>NUCLEOTIDE SEQUENCE</scope>
</reference>
<dbReference type="InterPro" id="IPR008042">
    <property type="entry name" value="Retrotrans_Pao"/>
</dbReference>
<keyword evidence="2" id="KW-1185">Reference proteome</keyword>
<evidence type="ECO:0000313" key="2">
    <source>
        <dbReference type="Proteomes" id="UP000807504"/>
    </source>
</evidence>
<protein>
    <recommendedName>
        <fullName evidence="3">DUF5641 domain-containing protein</fullName>
    </recommendedName>
</protein>
<dbReference type="PANTHER" id="PTHR47331:SF5">
    <property type="entry name" value="RIBONUCLEASE H"/>
    <property type="match status" value="1"/>
</dbReference>
<dbReference type="AlphaFoldDB" id="A0A8T0FRM5"/>
<evidence type="ECO:0000313" key="1">
    <source>
        <dbReference type="EMBL" id="KAF8793476.1"/>
    </source>
</evidence>
<gene>
    <name evidence="1" type="ORF">HNY73_004952</name>
</gene>
<comment type="caution">
    <text evidence="1">The sequence shown here is derived from an EMBL/GenBank/DDBJ whole genome shotgun (WGS) entry which is preliminary data.</text>
</comment>
<sequence>MELWRLYAIGIRDSVEIKSRPDADEEAVKFFRKTIEKNEDKKYEICLPWKSGYPELESNKEVATKRLMSTTKYLIRLGHLSDMMMCLISGFERELSKLLMKISLHCFSDASEASYAACIFLLAEYNRKISVQLVASKSRVSPTKEITIPRLGAPILARLYCQLQMDLRPLTYIEDDSEGLRPLPPACLLQDIPSGDTTDLDEIDSKSLNRRLRFIQNLRHDLRTRFLNEYLAMSVHKDRHTRDESLNVGDIILLETDGKRLH</sequence>